<keyword evidence="2" id="KW-0808">Transferase</keyword>
<evidence type="ECO:0000259" key="9">
    <source>
        <dbReference type="PROSITE" id="PS50994"/>
    </source>
</evidence>
<evidence type="ECO:0000256" key="2">
    <source>
        <dbReference type="ARBA" id="ARBA00022679"/>
    </source>
</evidence>
<keyword evidence="11" id="KW-1185">Reference proteome</keyword>
<dbReference type="CDD" id="cd09274">
    <property type="entry name" value="RNase_HI_RT_Ty3"/>
    <property type="match status" value="1"/>
</dbReference>
<protein>
    <recommendedName>
        <fullName evidence="1">RNA-directed DNA polymerase</fullName>
        <ecNumber evidence="1">2.7.7.49</ecNumber>
    </recommendedName>
</protein>
<dbReference type="Proteomes" id="UP001160148">
    <property type="component" value="Unassembled WGS sequence"/>
</dbReference>
<dbReference type="PANTHER" id="PTHR37984:SF5">
    <property type="entry name" value="PROTEIN NYNRIN-LIKE"/>
    <property type="match status" value="1"/>
</dbReference>
<dbReference type="FunFam" id="1.10.340.70:FF:000001">
    <property type="entry name" value="Retrovirus-related Pol polyprotein from transposon gypsy-like Protein"/>
    <property type="match status" value="1"/>
</dbReference>
<evidence type="ECO:0000256" key="4">
    <source>
        <dbReference type="ARBA" id="ARBA00022722"/>
    </source>
</evidence>
<dbReference type="EMBL" id="CARXXK010001052">
    <property type="protein sequence ID" value="CAI6372616.1"/>
    <property type="molecule type" value="Genomic_DNA"/>
</dbReference>
<organism evidence="10 11">
    <name type="scientific">Macrosiphum euphorbiae</name>
    <name type="common">potato aphid</name>
    <dbReference type="NCBI Taxonomy" id="13131"/>
    <lineage>
        <taxon>Eukaryota</taxon>
        <taxon>Metazoa</taxon>
        <taxon>Ecdysozoa</taxon>
        <taxon>Arthropoda</taxon>
        <taxon>Hexapoda</taxon>
        <taxon>Insecta</taxon>
        <taxon>Pterygota</taxon>
        <taxon>Neoptera</taxon>
        <taxon>Paraneoptera</taxon>
        <taxon>Hemiptera</taxon>
        <taxon>Sternorrhyncha</taxon>
        <taxon>Aphidomorpha</taxon>
        <taxon>Aphidoidea</taxon>
        <taxon>Aphididae</taxon>
        <taxon>Macrosiphini</taxon>
        <taxon>Macrosiphum</taxon>
    </lineage>
</organism>
<keyword evidence="4" id="KW-0540">Nuclease</keyword>
<feature type="region of interest" description="Disordered" evidence="8">
    <location>
        <begin position="446"/>
        <end position="465"/>
    </location>
</feature>
<dbReference type="EC" id="2.7.7.49" evidence="1"/>
<comment type="caution">
    <text evidence="10">The sequence shown here is derived from an EMBL/GenBank/DDBJ whole genome shotgun (WGS) entry which is preliminary data.</text>
</comment>
<name>A0AAV0XWT3_9HEMI</name>
<reference evidence="10 11" key="1">
    <citation type="submission" date="2023-01" db="EMBL/GenBank/DDBJ databases">
        <authorList>
            <person name="Whitehead M."/>
        </authorList>
    </citation>
    <scope>NUCLEOTIDE SEQUENCE [LARGE SCALE GENOMIC DNA]</scope>
</reference>
<evidence type="ECO:0000256" key="6">
    <source>
        <dbReference type="ARBA" id="ARBA00022801"/>
    </source>
</evidence>
<dbReference type="InterPro" id="IPR041588">
    <property type="entry name" value="Integrase_H2C2"/>
</dbReference>
<keyword evidence="5" id="KW-0255">Endonuclease</keyword>
<evidence type="ECO:0000256" key="5">
    <source>
        <dbReference type="ARBA" id="ARBA00022759"/>
    </source>
</evidence>
<evidence type="ECO:0000313" key="10">
    <source>
        <dbReference type="EMBL" id="CAI6372616.1"/>
    </source>
</evidence>
<accession>A0AAV0XWT3</accession>
<dbReference type="GO" id="GO:0042575">
    <property type="term" value="C:DNA polymerase complex"/>
    <property type="evidence" value="ECO:0007669"/>
    <property type="project" value="UniProtKB-ARBA"/>
</dbReference>
<dbReference type="Pfam" id="PF00665">
    <property type="entry name" value="rve"/>
    <property type="match status" value="1"/>
</dbReference>
<dbReference type="InterPro" id="IPR041373">
    <property type="entry name" value="RT_RNaseH"/>
</dbReference>
<evidence type="ECO:0000313" key="11">
    <source>
        <dbReference type="Proteomes" id="UP001160148"/>
    </source>
</evidence>
<dbReference type="GO" id="GO:0004519">
    <property type="term" value="F:endonuclease activity"/>
    <property type="evidence" value="ECO:0007669"/>
    <property type="project" value="UniProtKB-KW"/>
</dbReference>
<evidence type="ECO:0000256" key="3">
    <source>
        <dbReference type="ARBA" id="ARBA00022695"/>
    </source>
</evidence>
<dbReference type="InterPro" id="IPR036397">
    <property type="entry name" value="RNaseH_sf"/>
</dbReference>
<keyword evidence="6" id="KW-0378">Hydrolase</keyword>
<dbReference type="Gene3D" id="3.30.420.10">
    <property type="entry name" value="Ribonuclease H-like superfamily/Ribonuclease H"/>
    <property type="match status" value="1"/>
</dbReference>
<dbReference type="Pfam" id="PF17917">
    <property type="entry name" value="RT_RNaseH"/>
    <property type="match status" value="1"/>
</dbReference>
<keyword evidence="3" id="KW-0548">Nucleotidyltransferase</keyword>
<feature type="region of interest" description="Disordered" evidence="8">
    <location>
        <begin position="564"/>
        <end position="645"/>
    </location>
</feature>
<dbReference type="InterPro" id="IPR050951">
    <property type="entry name" value="Retrovirus_Pol_polyprotein"/>
</dbReference>
<dbReference type="GO" id="GO:0003964">
    <property type="term" value="F:RNA-directed DNA polymerase activity"/>
    <property type="evidence" value="ECO:0007669"/>
    <property type="project" value="UniProtKB-KW"/>
</dbReference>
<sequence>MYDPEAAVTQVHTDASSLALSGILLQGGTSTTLHMVYAVSKKTTSAESKYHSSRLELLAIIWTLNRLRPFLLGIKFTVVTDCQALVYLNLHKTVKPQIARWFEVLHEYDFEIKYRPAARMAHADALSRAVDDETEDADSVDKQLTERLEVCVALTKEERVRFMQRADEHTCKLIALLECKNDLTKQEKSEIVNFELSSGVLYRVYEGRPLLVIPKTMRKGIVIEAHDHGGHFGLERTIARITADYWFSRLRRYVRQHINMCLDCLVHKRPSGKRPGLLHPIPPGKRPFQVIHIDHLGPFETSTSNNKYLLVIADNLTKYVQLFPCATTDATGVIRILKKFCDDRGIPDRIISDRGTCFTSRAFNRFCLDREIAHTLNSTRHPQANGQVERANRTIIPLLSISTSDQRRWDVKVKEVERQMNTAVNKTTTRTPYEALHGYLPRFRPGALPTLSRTRNESNSPEEVQAEVRENIVREQKKMKNRYDRKHFDGIRYEVGEVVVMLRQPTAGQPSKLQAKYREKPLQVMKVLPSDTYRVAELGSDGHEIYATTAHVSQLKSWRILRESDDEVNDRDESDDEVNDRDESDDEVNDRDESDDEVNDRDESDDEANGRDESNDEVQLHAQLRQSARKRKLPARLEGFELGRP</sequence>
<dbReference type="GO" id="GO:0016787">
    <property type="term" value="F:hydrolase activity"/>
    <property type="evidence" value="ECO:0007669"/>
    <property type="project" value="UniProtKB-KW"/>
</dbReference>
<feature type="compositionally biased region" description="Polar residues" evidence="8">
    <location>
        <begin position="451"/>
        <end position="462"/>
    </location>
</feature>
<proteinExistence type="predicted"/>
<dbReference type="GO" id="GO:0015074">
    <property type="term" value="P:DNA integration"/>
    <property type="evidence" value="ECO:0007669"/>
    <property type="project" value="InterPro"/>
</dbReference>
<dbReference type="InterPro" id="IPR043502">
    <property type="entry name" value="DNA/RNA_pol_sf"/>
</dbReference>
<feature type="domain" description="Integrase catalytic" evidence="9">
    <location>
        <begin position="283"/>
        <end position="440"/>
    </location>
</feature>
<dbReference type="SUPFAM" id="SSF53098">
    <property type="entry name" value="Ribonuclease H-like"/>
    <property type="match status" value="1"/>
</dbReference>
<evidence type="ECO:0000256" key="7">
    <source>
        <dbReference type="ARBA" id="ARBA00022918"/>
    </source>
</evidence>
<dbReference type="Pfam" id="PF17921">
    <property type="entry name" value="Integrase_H2C2"/>
    <property type="match status" value="1"/>
</dbReference>
<feature type="compositionally biased region" description="Acidic residues" evidence="8">
    <location>
        <begin position="564"/>
        <end position="607"/>
    </location>
</feature>
<dbReference type="InterPro" id="IPR001584">
    <property type="entry name" value="Integrase_cat-core"/>
</dbReference>
<dbReference type="PROSITE" id="PS50994">
    <property type="entry name" value="INTEGRASE"/>
    <property type="match status" value="1"/>
</dbReference>
<dbReference type="GO" id="GO:0003676">
    <property type="term" value="F:nucleic acid binding"/>
    <property type="evidence" value="ECO:0007669"/>
    <property type="project" value="InterPro"/>
</dbReference>
<evidence type="ECO:0000256" key="8">
    <source>
        <dbReference type="SAM" id="MobiDB-lite"/>
    </source>
</evidence>
<dbReference type="AlphaFoldDB" id="A0AAV0XWT3"/>
<evidence type="ECO:0000256" key="1">
    <source>
        <dbReference type="ARBA" id="ARBA00012493"/>
    </source>
</evidence>
<keyword evidence="7" id="KW-0695">RNA-directed DNA polymerase</keyword>
<dbReference type="InterPro" id="IPR012337">
    <property type="entry name" value="RNaseH-like_sf"/>
</dbReference>
<dbReference type="Gene3D" id="1.10.340.70">
    <property type="match status" value="1"/>
</dbReference>
<dbReference type="SUPFAM" id="SSF56672">
    <property type="entry name" value="DNA/RNA polymerases"/>
    <property type="match status" value="1"/>
</dbReference>
<gene>
    <name evidence="10" type="ORF">MEUPH1_LOCUS26465</name>
</gene>
<dbReference type="PANTHER" id="PTHR37984">
    <property type="entry name" value="PROTEIN CBG26694"/>
    <property type="match status" value="1"/>
</dbReference>